<reference evidence="1" key="2">
    <citation type="submission" date="2015-06" db="UniProtKB">
        <authorList>
            <consortium name="EnsemblProtists"/>
        </authorList>
    </citation>
    <scope>IDENTIFICATION</scope>
    <source>
        <strain evidence="1">Emoy2</strain>
    </source>
</reference>
<dbReference type="HOGENOM" id="CLU_2836714_0_0_1"/>
<organism evidence="1 2">
    <name type="scientific">Hyaloperonospora arabidopsidis (strain Emoy2)</name>
    <name type="common">Downy mildew agent</name>
    <name type="synonym">Peronospora arabidopsidis</name>
    <dbReference type="NCBI Taxonomy" id="559515"/>
    <lineage>
        <taxon>Eukaryota</taxon>
        <taxon>Sar</taxon>
        <taxon>Stramenopiles</taxon>
        <taxon>Oomycota</taxon>
        <taxon>Peronosporomycetes</taxon>
        <taxon>Peronosporales</taxon>
        <taxon>Peronosporaceae</taxon>
        <taxon>Hyaloperonospora</taxon>
    </lineage>
</organism>
<reference evidence="2" key="1">
    <citation type="journal article" date="2010" name="Science">
        <title>Signatures of adaptation to obligate biotrophy in the Hyaloperonospora arabidopsidis genome.</title>
        <authorList>
            <person name="Baxter L."/>
            <person name="Tripathy S."/>
            <person name="Ishaque N."/>
            <person name="Boot N."/>
            <person name="Cabral A."/>
            <person name="Kemen E."/>
            <person name="Thines M."/>
            <person name="Ah-Fong A."/>
            <person name="Anderson R."/>
            <person name="Badejoko W."/>
            <person name="Bittner-Eddy P."/>
            <person name="Boore J.L."/>
            <person name="Chibucos M.C."/>
            <person name="Coates M."/>
            <person name="Dehal P."/>
            <person name="Delehaunty K."/>
            <person name="Dong S."/>
            <person name="Downton P."/>
            <person name="Dumas B."/>
            <person name="Fabro G."/>
            <person name="Fronick C."/>
            <person name="Fuerstenberg S.I."/>
            <person name="Fulton L."/>
            <person name="Gaulin E."/>
            <person name="Govers F."/>
            <person name="Hughes L."/>
            <person name="Humphray S."/>
            <person name="Jiang R.H."/>
            <person name="Judelson H."/>
            <person name="Kamoun S."/>
            <person name="Kyung K."/>
            <person name="Meijer H."/>
            <person name="Minx P."/>
            <person name="Morris P."/>
            <person name="Nelson J."/>
            <person name="Phuntumart V."/>
            <person name="Qutob D."/>
            <person name="Rehmany A."/>
            <person name="Rougon-Cardoso A."/>
            <person name="Ryden P."/>
            <person name="Torto-Alalibo T."/>
            <person name="Studholme D."/>
            <person name="Wang Y."/>
            <person name="Win J."/>
            <person name="Wood J."/>
            <person name="Clifton S.W."/>
            <person name="Rogers J."/>
            <person name="Van den Ackerveken G."/>
            <person name="Jones J.D."/>
            <person name="McDowell J.M."/>
            <person name="Beynon J."/>
            <person name="Tyler B.M."/>
        </authorList>
    </citation>
    <scope>NUCLEOTIDE SEQUENCE [LARGE SCALE GENOMIC DNA]</scope>
    <source>
        <strain evidence="2">Emoy2</strain>
    </source>
</reference>
<dbReference type="VEuPathDB" id="FungiDB:HpaG801437"/>
<evidence type="ECO:0000313" key="2">
    <source>
        <dbReference type="Proteomes" id="UP000011713"/>
    </source>
</evidence>
<proteinExistence type="predicted"/>
<name>M4B587_HYAAE</name>
<keyword evidence="2" id="KW-1185">Reference proteome</keyword>
<dbReference type="EMBL" id="JH598388">
    <property type="status" value="NOT_ANNOTATED_CDS"/>
    <property type="molecule type" value="Genomic_DNA"/>
</dbReference>
<dbReference type="EnsemblProtists" id="HpaT801437">
    <property type="protein sequence ID" value="HpaP801437"/>
    <property type="gene ID" value="HpaG801437"/>
</dbReference>
<dbReference type="InParanoid" id="M4B587"/>
<evidence type="ECO:0000313" key="1">
    <source>
        <dbReference type="EnsemblProtists" id="HpaP801437"/>
    </source>
</evidence>
<sequence length="66" mass="7538">MVDEMREAAGLSYARKEMIRCGLSLDVSGRWHKNQLSPELQQIISKYRRHFEGVPVPIPGADIMPQ</sequence>
<accession>M4B587</accession>
<dbReference type="AlphaFoldDB" id="M4B587"/>
<protein>
    <submittedName>
        <fullName evidence="1">Uncharacterized protein</fullName>
    </submittedName>
</protein>
<dbReference type="Proteomes" id="UP000011713">
    <property type="component" value="Unassembled WGS sequence"/>
</dbReference>